<evidence type="ECO:0000313" key="2">
    <source>
        <dbReference type="Proteomes" id="UP000005268"/>
    </source>
</evidence>
<dbReference type="HOGENOM" id="CLU_3295240_0_0_6"/>
<dbReference type="AlphaFoldDB" id="I3V1F9"/>
<protein>
    <submittedName>
        <fullName evidence="1">Uncharacterized protein</fullName>
    </submittedName>
</protein>
<sequence>MEWRGVLNVHFDMRLACPARCWMMATTDKGSRESKLWDAP</sequence>
<reference evidence="1 2" key="1">
    <citation type="journal article" date="2012" name="J. Bacteriol.">
        <title>Complete Genome Sequence of the Naphthalene-Degrading Pseudomonas putida Strain ND6.</title>
        <authorList>
            <person name="Li S."/>
            <person name="Zhao H."/>
            <person name="Li Y."/>
            <person name="Niu S."/>
            <person name="Cai B."/>
        </authorList>
    </citation>
    <scope>NUCLEOTIDE SEQUENCE [LARGE SCALE GENOMIC DNA]</scope>
    <source>
        <strain evidence="1 2">ND6</strain>
    </source>
</reference>
<evidence type="ECO:0000313" key="1">
    <source>
        <dbReference type="EMBL" id="AFK71580.1"/>
    </source>
</evidence>
<name>I3V1F9_PSEPU</name>
<organism evidence="1 2">
    <name type="scientific">Pseudomonas putida ND6</name>
    <dbReference type="NCBI Taxonomy" id="231023"/>
    <lineage>
        <taxon>Bacteria</taxon>
        <taxon>Pseudomonadati</taxon>
        <taxon>Pseudomonadota</taxon>
        <taxon>Gammaproteobacteria</taxon>
        <taxon>Pseudomonadales</taxon>
        <taxon>Pseudomonadaceae</taxon>
        <taxon>Pseudomonas</taxon>
    </lineage>
</organism>
<dbReference type="EMBL" id="CP003588">
    <property type="protein sequence ID" value="AFK71580.1"/>
    <property type="molecule type" value="Genomic_DNA"/>
</dbReference>
<gene>
    <name evidence="1" type="ORF">YSA_08899</name>
</gene>
<proteinExistence type="predicted"/>
<accession>I3V1F9</accession>
<dbReference type="KEGG" id="ppi:YSA_08899"/>
<dbReference type="Proteomes" id="UP000005268">
    <property type="component" value="Chromosome"/>
</dbReference>